<reference evidence="3" key="1">
    <citation type="submission" date="2014-09" db="EMBL/GenBank/DDBJ databases">
        <authorList>
            <person name="Sharma Rahul"/>
            <person name="Thines Marco"/>
        </authorList>
    </citation>
    <scope>NUCLEOTIDE SEQUENCE [LARGE SCALE GENOMIC DNA]</scope>
</reference>
<dbReference type="Proteomes" id="UP000054928">
    <property type="component" value="Unassembled WGS sequence"/>
</dbReference>
<feature type="chain" id="PRO_5006059038" description="RxLR-like protein" evidence="1">
    <location>
        <begin position="26"/>
        <end position="470"/>
    </location>
</feature>
<evidence type="ECO:0000313" key="2">
    <source>
        <dbReference type="EMBL" id="CEG46720.1"/>
    </source>
</evidence>
<keyword evidence="1" id="KW-0732">Signal</keyword>
<feature type="signal peptide" evidence="1">
    <location>
        <begin position="1"/>
        <end position="25"/>
    </location>
</feature>
<dbReference type="RefSeq" id="XP_024583089.1">
    <property type="nucleotide sequence ID" value="XM_024717607.1"/>
</dbReference>
<dbReference type="EMBL" id="CCYD01002280">
    <property type="protein sequence ID" value="CEG46720.1"/>
    <property type="molecule type" value="Genomic_DNA"/>
</dbReference>
<evidence type="ECO:0000313" key="3">
    <source>
        <dbReference type="Proteomes" id="UP000054928"/>
    </source>
</evidence>
<dbReference type="GeneID" id="36398460"/>
<accession>A0A0P1AYC8</accession>
<name>A0A0P1AYC8_PLAHL</name>
<evidence type="ECO:0000256" key="1">
    <source>
        <dbReference type="SAM" id="SignalP"/>
    </source>
</evidence>
<dbReference type="OMA" id="MIEMRIN"/>
<keyword evidence="3" id="KW-1185">Reference proteome</keyword>
<dbReference type="AlphaFoldDB" id="A0A0P1AYC8"/>
<protein>
    <recommendedName>
        <fullName evidence="4">RxLR-like protein</fullName>
    </recommendedName>
</protein>
<evidence type="ECO:0008006" key="4">
    <source>
        <dbReference type="Google" id="ProtNLM"/>
    </source>
</evidence>
<organism evidence="2 3">
    <name type="scientific">Plasmopara halstedii</name>
    <name type="common">Downy mildew of sunflower</name>
    <dbReference type="NCBI Taxonomy" id="4781"/>
    <lineage>
        <taxon>Eukaryota</taxon>
        <taxon>Sar</taxon>
        <taxon>Stramenopiles</taxon>
        <taxon>Oomycota</taxon>
        <taxon>Peronosporomycetes</taxon>
        <taxon>Peronosporales</taxon>
        <taxon>Peronosporaceae</taxon>
        <taxon>Plasmopara</taxon>
    </lineage>
</organism>
<proteinExistence type="predicted"/>
<sequence>MNSKHMVVACLSCCVVLSLYALVAHYETTTEVFDGVGTQVHRHLVTNSLMNVTNERGHSEERTNSLELTTVSETAASSLGQLQLLMKKICNLCEPIARFIKRPIRKLYLRFASNKRKAVGTLFKKVQVDKVTKNLFESKQYREWSHIVCTVLKKDLVGARDAMYSVLEGHYTDVQLVKFFDEVQSTTQNENLAEAFKIFEVYLQYRSMTGADGLTTNLLSNRLFRMWLVKVYWLEMKDSWDIMLLSELTLLLTKDSMIEMRINALLDVQASSALMKEEDLEKWTLLQSTVIELLKYIPKYHHNDFLTALMNQYFDSTVWFIRTGNTDLYSRIFSWLSSRLYDIDLAQLLVNLEKNDDMKEVVSAFENELIWRWVGESKTASDIFSRLEIFPDIAENPLLSIWVSFVVFEAKMNENVNAREVIYDVLKNYKIDDPDSVIDLIVDKVVPRVRKALLKTKGFSNTKSPTNKQI</sequence>